<evidence type="ECO:0000256" key="1">
    <source>
        <dbReference type="ARBA" id="ARBA00005582"/>
    </source>
</evidence>
<dbReference type="PROSITE" id="PS51462">
    <property type="entry name" value="NUDIX"/>
    <property type="match status" value="1"/>
</dbReference>
<dbReference type="SUPFAM" id="SSF55811">
    <property type="entry name" value="Nudix"/>
    <property type="match status" value="1"/>
</dbReference>
<comment type="caution">
    <text evidence="5">The sequence shown here is derived from an EMBL/GenBank/DDBJ whole genome shotgun (WGS) entry which is preliminary data.</text>
</comment>
<organism evidence="5 6">
    <name type="scientific">Bacillus badius</name>
    <dbReference type="NCBI Taxonomy" id="1455"/>
    <lineage>
        <taxon>Bacteria</taxon>
        <taxon>Bacillati</taxon>
        <taxon>Bacillota</taxon>
        <taxon>Bacilli</taxon>
        <taxon>Bacillales</taxon>
        <taxon>Bacillaceae</taxon>
        <taxon>Pseudobacillus</taxon>
    </lineage>
</organism>
<evidence type="ECO:0000313" key="6">
    <source>
        <dbReference type="Proteomes" id="UP000031982"/>
    </source>
</evidence>
<dbReference type="Proteomes" id="UP000031982">
    <property type="component" value="Unassembled WGS sequence"/>
</dbReference>
<dbReference type="GeneID" id="92775292"/>
<evidence type="ECO:0000313" key="5">
    <source>
        <dbReference type="EMBL" id="KIL80325.1"/>
    </source>
</evidence>
<proteinExistence type="inferred from homology"/>
<dbReference type="RefSeq" id="WP_223663035.1">
    <property type="nucleotide sequence ID" value="NZ_BSSZ01000003.1"/>
</dbReference>
<evidence type="ECO:0000259" key="4">
    <source>
        <dbReference type="PROSITE" id="PS51462"/>
    </source>
</evidence>
<gene>
    <name evidence="5" type="ORF">SD77_0173</name>
</gene>
<evidence type="ECO:0000256" key="2">
    <source>
        <dbReference type="ARBA" id="ARBA00022801"/>
    </source>
</evidence>
<dbReference type="InterPro" id="IPR020084">
    <property type="entry name" value="NUDIX_hydrolase_CS"/>
</dbReference>
<feature type="domain" description="Nudix hydrolase" evidence="4">
    <location>
        <begin position="24"/>
        <end position="169"/>
    </location>
</feature>
<dbReference type="PANTHER" id="PTHR43736">
    <property type="entry name" value="ADP-RIBOSE PYROPHOSPHATASE"/>
    <property type="match status" value="1"/>
</dbReference>
<name>A0ABR5B0A7_BACBA</name>
<keyword evidence="2 3" id="KW-0378">Hydrolase</keyword>
<dbReference type="CDD" id="cd18873">
    <property type="entry name" value="NUDIX_NadM_like"/>
    <property type="match status" value="1"/>
</dbReference>
<reference evidence="5 6" key="1">
    <citation type="submission" date="2015-01" db="EMBL/GenBank/DDBJ databases">
        <title>Genome Assembly of Bacillus badius MTCC 1458.</title>
        <authorList>
            <person name="Verma A."/>
            <person name="Khatri I."/>
            <person name="Mual P."/>
            <person name="Subramanian S."/>
            <person name="Krishnamurthi S."/>
        </authorList>
    </citation>
    <scope>NUCLEOTIDE SEQUENCE [LARGE SCALE GENOMIC DNA]</scope>
    <source>
        <strain evidence="5 6">MTCC 1458</strain>
    </source>
</reference>
<comment type="similarity">
    <text evidence="1 3">Belongs to the Nudix hydrolase family.</text>
</comment>
<sequence length="264" mass="30403">MDKFISHSEALKEYDSRQYRTPDGYTSDIVIFTIKPDEKAEFSCSLHLLLIKRALQNSEGKPNIEGGKWALPGGFVSPDETALEAAMRELKEETGLSGIYLKHYAVYDKEGRDPRGWMISNAYYAAVPEHLLEGRKAGDDAIDVRLFPVQEALQLPLAFDHQFIIKEALEKIQLEMLQTTLAKEFLPEEFTLSELRHMILCVSGDLVEEVVKSEPFFWRKAPKFPFLEKVLNEDGRPKTTQRNSKFKTTLYRFNEYNPVKSIYK</sequence>
<dbReference type="PANTHER" id="PTHR43736:SF1">
    <property type="entry name" value="DIHYDRONEOPTERIN TRIPHOSPHATE DIPHOSPHATASE"/>
    <property type="match status" value="1"/>
</dbReference>
<dbReference type="Pfam" id="PF00293">
    <property type="entry name" value="NUDIX"/>
    <property type="match status" value="1"/>
</dbReference>
<accession>A0ABR5B0A7</accession>
<dbReference type="Gene3D" id="3.90.79.10">
    <property type="entry name" value="Nucleoside Triphosphate Pyrophosphohydrolase"/>
    <property type="match status" value="1"/>
</dbReference>
<dbReference type="InterPro" id="IPR000086">
    <property type="entry name" value="NUDIX_hydrolase_dom"/>
</dbReference>
<dbReference type="PROSITE" id="PS00893">
    <property type="entry name" value="NUDIX_BOX"/>
    <property type="match status" value="1"/>
</dbReference>
<dbReference type="InterPro" id="IPR015797">
    <property type="entry name" value="NUDIX_hydrolase-like_dom_sf"/>
</dbReference>
<evidence type="ECO:0000256" key="3">
    <source>
        <dbReference type="RuleBase" id="RU003476"/>
    </source>
</evidence>
<dbReference type="InterPro" id="IPR020476">
    <property type="entry name" value="Nudix_hydrolase"/>
</dbReference>
<protein>
    <submittedName>
        <fullName evidence="5">ADP-ribose pyrophosphatase</fullName>
    </submittedName>
</protein>
<dbReference type="EMBL" id="JXLP01000001">
    <property type="protein sequence ID" value="KIL80325.1"/>
    <property type="molecule type" value="Genomic_DNA"/>
</dbReference>
<dbReference type="PRINTS" id="PR00502">
    <property type="entry name" value="NUDIXFAMILY"/>
</dbReference>
<keyword evidence="6" id="KW-1185">Reference proteome</keyword>